<reference evidence="4" key="1">
    <citation type="submission" date="2018-05" db="EMBL/GenBank/DDBJ databases">
        <title>Azospirillum thermophila sp. nov., a novel isolated from hot spring.</title>
        <authorList>
            <person name="Zhao Z."/>
        </authorList>
    </citation>
    <scope>NUCLEOTIDE SEQUENCE [LARGE SCALE GENOMIC DNA]</scope>
    <source>
        <strain evidence="4">CFH 70021</strain>
    </source>
</reference>
<dbReference type="Proteomes" id="UP000245629">
    <property type="component" value="Chromosome 1"/>
</dbReference>
<feature type="region of interest" description="Disordered" evidence="1">
    <location>
        <begin position="114"/>
        <end position="143"/>
    </location>
</feature>
<gene>
    <name evidence="3" type="ORF">DEW08_03345</name>
</gene>
<organism evidence="3 4">
    <name type="scientific">Azospirillum thermophilum</name>
    <dbReference type="NCBI Taxonomy" id="2202148"/>
    <lineage>
        <taxon>Bacteria</taxon>
        <taxon>Pseudomonadati</taxon>
        <taxon>Pseudomonadota</taxon>
        <taxon>Alphaproteobacteria</taxon>
        <taxon>Rhodospirillales</taxon>
        <taxon>Azospirillaceae</taxon>
        <taxon>Azospirillum</taxon>
    </lineage>
</organism>
<dbReference type="KEGG" id="azz:DEW08_03345"/>
<proteinExistence type="predicted"/>
<evidence type="ECO:0000259" key="2">
    <source>
        <dbReference type="PROSITE" id="PS51724"/>
    </source>
</evidence>
<accession>A0A2S2CLN6</accession>
<dbReference type="InterPro" id="IPR036680">
    <property type="entry name" value="SPOR-like_sf"/>
</dbReference>
<dbReference type="GO" id="GO:0042834">
    <property type="term" value="F:peptidoglycan binding"/>
    <property type="evidence" value="ECO:0007669"/>
    <property type="project" value="InterPro"/>
</dbReference>
<evidence type="ECO:0000313" key="4">
    <source>
        <dbReference type="Proteomes" id="UP000245629"/>
    </source>
</evidence>
<protein>
    <recommendedName>
        <fullName evidence="2">SPOR domain-containing protein</fullName>
    </recommendedName>
</protein>
<name>A0A2S2CLN6_9PROT</name>
<dbReference type="PROSITE" id="PS51724">
    <property type="entry name" value="SPOR"/>
    <property type="match status" value="1"/>
</dbReference>
<dbReference type="InterPro" id="IPR007730">
    <property type="entry name" value="SPOR-like_dom"/>
</dbReference>
<feature type="domain" description="SPOR" evidence="2">
    <location>
        <begin position="155"/>
        <end position="239"/>
    </location>
</feature>
<evidence type="ECO:0000313" key="3">
    <source>
        <dbReference type="EMBL" id="AWK85339.1"/>
    </source>
</evidence>
<sequence>MAVSVAALAAVGLGGCAGVPVGVSVASFYVDAVLYLRTEKTSTDHLLSLAADRDCAMMNLLREGAVCRDAPPTPLLAELMREVQTVPPGQPADARIQVADASAGTLSDAVAAPGPVPLPAVKPTATPPDTLEQQSALPVPPPLPERRGITAASAPADDKRFLVVVGSFIRREQAEVQRDRLLQSRFHPVEARIVQAAVRGRTFHRVVLQPAAKAEALKQVAVARAAGLKGIWLLPWSGGGDSDLAVAALPEEHPGRM</sequence>
<dbReference type="SUPFAM" id="SSF110997">
    <property type="entry name" value="Sporulation related repeat"/>
    <property type="match status" value="1"/>
</dbReference>
<dbReference type="Gene3D" id="3.30.70.1070">
    <property type="entry name" value="Sporulation related repeat"/>
    <property type="match status" value="1"/>
</dbReference>
<keyword evidence="4" id="KW-1185">Reference proteome</keyword>
<dbReference type="AlphaFoldDB" id="A0A2S2CLN6"/>
<dbReference type="EMBL" id="CP029352">
    <property type="protein sequence ID" value="AWK85339.1"/>
    <property type="molecule type" value="Genomic_DNA"/>
</dbReference>
<evidence type="ECO:0000256" key="1">
    <source>
        <dbReference type="SAM" id="MobiDB-lite"/>
    </source>
</evidence>